<keyword evidence="1" id="KW-0812">Transmembrane</keyword>
<feature type="transmembrane region" description="Helical" evidence="1">
    <location>
        <begin position="211"/>
        <end position="232"/>
    </location>
</feature>
<feature type="transmembrane region" description="Helical" evidence="1">
    <location>
        <begin position="307"/>
        <end position="325"/>
    </location>
</feature>
<keyword evidence="1" id="KW-0472">Membrane</keyword>
<accession>A0ABV5SRH6</accession>
<name>A0ABV5SRH6_9MICO</name>
<feature type="transmembrane region" description="Helical" evidence="1">
    <location>
        <begin position="124"/>
        <end position="151"/>
    </location>
</feature>
<evidence type="ECO:0000313" key="3">
    <source>
        <dbReference type="EMBL" id="MFB9642945.1"/>
    </source>
</evidence>
<sequence>MDRIMPGVIAVVFGTVALTVVFVPLVALSYRRHGGFSTARFLAWIALGFYLLGLWAYTLLPLPDSDFACAGVVLDPFAEIADIVRLQSEDGGSLLRNVAFQQLVLNIVLFVPLGFFVRALFDRGVVVATIAGALVSLGIELTQLTGVWGLYPCAYRLFDTGDLMTNTIGAVLGSLAALAVLRRGRGSARQDATTGAVSVGRRLLAMTADLVVLWVGSVTLSVLANTALLLLVGRETVLEASNAVSLAATLLMIAAQAVSVFAGGVTLGERAVLIGAVETRRPRALWRLVRFAAGVGGYGLLQLLPEPWSLLANVLAVASLVVAFTSRGHRGLAQAAAGMEARARVPEAPADDVQPTRTPST</sequence>
<evidence type="ECO:0000313" key="4">
    <source>
        <dbReference type="Proteomes" id="UP001589667"/>
    </source>
</evidence>
<evidence type="ECO:0000259" key="2">
    <source>
        <dbReference type="Pfam" id="PF04892"/>
    </source>
</evidence>
<dbReference type="Proteomes" id="UP001589667">
    <property type="component" value="Unassembled WGS sequence"/>
</dbReference>
<proteinExistence type="predicted"/>
<dbReference type="EMBL" id="JBHMBL010000002">
    <property type="protein sequence ID" value="MFB9642945.1"/>
    <property type="molecule type" value="Genomic_DNA"/>
</dbReference>
<feature type="transmembrane region" description="Helical" evidence="1">
    <location>
        <begin position="244"/>
        <end position="263"/>
    </location>
</feature>
<organism evidence="3 4">
    <name type="scientific">Agromyces lapidis</name>
    <dbReference type="NCBI Taxonomy" id="279574"/>
    <lineage>
        <taxon>Bacteria</taxon>
        <taxon>Bacillati</taxon>
        <taxon>Actinomycetota</taxon>
        <taxon>Actinomycetes</taxon>
        <taxon>Micrococcales</taxon>
        <taxon>Microbacteriaceae</taxon>
        <taxon>Agromyces</taxon>
    </lineage>
</organism>
<feature type="transmembrane region" description="Helical" evidence="1">
    <location>
        <begin position="284"/>
        <end position="301"/>
    </location>
</feature>
<feature type="transmembrane region" description="Helical" evidence="1">
    <location>
        <begin position="98"/>
        <end position="117"/>
    </location>
</feature>
<dbReference type="PANTHER" id="PTHR36834:SF1">
    <property type="entry name" value="INTEGRAL MEMBRANE PROTEIN"/>
    <property type="match status" value="1"/>
</dbReference>
<evidence type="ECO:0000256" key="1">
    <source>
        <dbReference type="SAM" id="Phobius"/>
    </source>
</evidence>
<dbReference type="RefSeq" id="WP_170296086.1">
    <property type="nucleotide sequence ID" value="NZ_BAAANI010000002.1"/>
</dbReference>
<dbReference type="PANTHER" id="PTHR36834">
    <property type="entry name" value="MEMBRANE PROTEIN-RELATED"/>
    <property type="match status" value="1"/>
</dbReference>
<dbReference type="Pfam" id="PF04892">
    <property type="entry name" value="VanZ"/>
    <property type="match status" value="1"/>
</dbReference>
<dbReference type="InterPro" id="IPR006976">
    <property type="entry name" value="VanZ-like"/>
</dbReference>
<comment type="caution">
    <text evidence="3">The sequence shown here is derived from an EMBL/GenBank/DDBJ whole genome shotgun (WGS) entry which is preliminary data.</text>
</comment>
<keyword evidence="4" id="KW-1185">Reference proteome</keyword>
<protein>
    <submittedName>
        <fullName evidence="3">VanZ family protein</fullName>
    </submittedName>
</protein>
<feature type="domain" description="VanZ-like" evidence="2">
    <location>
        <begin position="49"/>
        <end position="178"/>
    </location>
</feature>
<feature type="transmembrane region" description="Helical" evidence="1">
    <location>
        <begin position="163"/>
        <end position="181"/>
    </location>
</feature>
<feature type="transmembrane region" description="Helical" evidence="1">
    <location>
        <begin position="41"/>
        <end position="60"/>
    </location>
</feature>
<keyword evidence="1" id="KW-1133">Transmembrane helix</keyword>
<feature type="transmembrane region" description="Helical" evidence="1">
    <location>
        <begin position="6"/>
        <end position="29"/>
    </location>
</feature>
<reference evidence="3 4" key="1">
    <citation type="submission" date="2024-09" db="EMBL/GenBank/DDBJ databases">
        <authorList>
            <person name="Sun Q."/>
            <person name="Mori K."/>
        </authorList>
    </citation>
    <scope>NUCLEOTIDE SEQUENCE [LARGE SCALE GENOMIC DNA]</scope>
    <source>
        <strain evidence="3 4">JCM 14321</strain>
    </source>
</reference>
<dbReference type="InterPro" id="IPR053150">
    <property type="entry name" value="Teicoplanin_resist-assoc"/>
</dbReference>
<gene>
    <name evidence="3" type="ORF">ACFFQV_11655</name>
</gene>